<evidence type="ECO:0008006" key="4">
    <source>
        <dbReference type="Google" id="ProtNLM"/>
    </source>
</evidence>
<feature type="signal peptide" evidence="1">
    <location>
        <begin position="1"/>
        <end position="31"/>
    </location>
</feature>
<reference evidence="3" key="1">
    <citation type="journal article" date="2019" name="Int. J. Syst. Evol. Microbiol.">
        <title>The Global Catalogue of Microorganisms (GCM) 10K type strain sequencing project: providing services to taxonomists for standard genome sequencing and annotation.</title>
        <authorList>
            <consortium name="The Broad Institute Genomics Platform"/>
            <consortium name="The Broad Institute Genome Sequencing Center for Infectious Disease"/>
            <person name="Wu L."/>
            <person name="Ma J."/>
        </authorList>
    </citation>
    <scope>NUCLEOTIDE SEQUENCE [LARGE SCALE GENOMIC DNA]</scope>
    <source>
        <strain evidence="3">KCTC 33842</strain>
    </source>
</reference>
<name>A0ABW5P795_9DEIO</name>
<gene>
    <name evidence="2" type="ORF">ACFSR9_13040</name>
</gene>
<comment type="caution">
    <text evidence="2">The sequence shown here is derived from an EMBL/GenBank/DDBJ whole genome shotgun (WGS) entry which is preliminary data.</text>
</comment>
<protein>
    <recommendedName>
        <fullName evidence="4">Carboxypeptidase regulatory-like domain-containing protein</fullName>
    </recommendedName>
</protein>
<dbReference type="RefSeq" id="WP_386846472.1">
    <property type="nucleotide sequence ID" value="NZ_JBHUMK010000060.1"/>
</dbReference>
<keyword evidence="3" id="KW-1185">Reference proteome</keyword>
<proteinExistence type="predicted"/>
<evidence type="ECO:0000313" key="3">
    <source>
        <dbReference type="Proteomes" id="UP001597475"/>
    </source>
</evidence>
<organism evidence="2 3">
    <name type="scientific">Deinococcus taklimakanensis</name>
    <dbReference type="NCBI Taxonomy" id="536443"/>
    <lineage>
        <taxon>Bacteria</taxon>
        <taxon>Thermotogati</taxon>
        <taxon>Deinococcota</taxon>
        <taxon>Deinococci</taxon>
        <taxon>Deinococcales</taxon>
        <taxon>Deinococcaceae</taxon>
        <taxon>Deinococcus</taxon>
    </lineage>
</organism>
<accession>A0ABW5P795</accession>
<keyword evidence="1" id="KW-0732">Signal</keyword>
<evidence type="ECO:0000313" key="2">
    <source>
        <dbReference type="EMBL" id="MFD2610355.1"/>
    </source>
</evidence>
<sequence>MKSFFALHRRPFFPLGLLALTGATLTGAAQAVTIGGHLGNAGKVTQTVGDSNVRVLLANFADGRVVGVSTLSDGLFSLSVPQNFRPKTAPMNVCPGVKATPSEPRTYTAETLLVYHAGRNQAAMLMQADSPTDPTRRTQWVYSDRAATLRGQCTGLNTHYNLKLRQGWTPIMTVSNSGNFMVTNATPGLPYWVQGTFISNARETFKTLLGSKS</sequence>
<dbReference type="Proteomes" id="UP001597475">
    <property type="component" value="Unassembled WGS sequence"/>
</dbReference>
<dbReference type="EMBL" id="JBHUMK010000060">
    <property type="protein sequence ID" value="MFD2610355.1"/>
    <property type="molecule type" value="Genomic_DNA"/>
</dbReference>
<feature type="chain" id="PRO_5045458769" description="Carboxypeptidase regulatory-like domain-containing protein" evidence="1">
    <location>
        <begin position="32"/>
        <end position="213"/>
    </location>
</feature>
<evidence type="ECO:0000256" key="1">
    <source>
        <dbReference type="SAM" id="SignalP"/>
    </source>
</evidence>